<dbReference type="Proteomes" id="UP000677228">
    <property type="component" value="Unassembled WGS sequence"/>
</dbReference>
<keyword evidence="3" id="KW-0732">Signal</keyword>
<feature type="compositionally biased region" description="Basic residues" evidence="2">
    <location>
        <begin position="145"/>
        <end position="159"/>
    </location>
</feature>
<sequence>MVVLVMVMSQIMSLWRFKVLTLEIVEKWSKSYERGLKQFSKKQTVTLDLWTNAYQWTTSNRSILWPELDDTIEYYYSFDQYKIKAFNVWCVTLPVDKLRWLNGLCDCPVFFKKFMCKHVVGMAIRLNYCRPPPAAKDIPPDEKRRRGRPSKAKKALLIQ</sequence>
<keyword evidence="1" id="KW-0479">Metal-binding</keyword>
<proteinExistence type="predicted"/>
<keyword evidence="1" id="KW-0863">Zinc-finger</keyword>
<protein>
    <recommendedName>
        <fullName evidence="4">SWIM-type domain-containing protein</fullName>
    </recommendedName>
</protein>
<dbReference type="EMBL" id="CAJOBA010035799">
    <property type="protein sequence ID" value="CAF4011057.1"/>
    <property type="molecule type" value="Genomic_DNA"/>
</dbReference>
<evidence type="ECO:0000313" key="7">
    <source>
        <dbReference type="Proteomes" id="UP000677228"/>
    </source>
</evidence>
<feature type="chain" id="PRO_5035646654" description="SWIM-type domain-containing protein" evidence="3">
    <location>
        <begin position="22"/>
        <end position="159"/>
    </location>
</feature>
<dbReference type="PROSITE" id="PS50966">
    <property type="entry name" value="ZF_SWIM"/>
    <property type="match status" value="1"/>
</dbReference>
<feature type="signal peptide" evidence="3">
    <location>
        <begin position="1"/>
        <end position="21"/>
    </location>
</feature>
<accession>A0A8S2EPK7</accession>
<feature type="domain" description="SWIM-type" evidence="4">
    <location>
        <begin position="89"/>
        <end position="127"/>
    </location>
</feature>
<feature type="region of interest" description="Disordered" evidence="2">
    <location>
        <begin position="136"/>
        <end position="159"/>
    </location>
</feature>
<name>A0A8S2EPK7_9BILA</name>
<organism evidence="5 7">
    <name type="scientific">Didymodactylos carnosus</name>
    <dbReference type="NCBI Taxonomy" id="1234261"/>
    <lineage>
        <taxon>Eukaryota</taxon>
        <taxon>Metazoa</taxon>
        <taxon>Spiralia</taxon>
        <taxon>Gnathifera</taxon>
        <taxon>Rotifera</taxon>
        <taxon>Eurotatoria</taxon>
        <taxon>Bdelloidea</taxon>
        <taxon>Philodinida</taxon>
        <taxon>Philodinidae</taxon>
        <taxon>Didymodactylos</taxon>
    </lineage>
</organism>
<evidence type="ECO:0000256" key="2">
    <source>
        <dbReference type="SAM" id="MobiDB-lite"/>
    </source>
</evidence>
<dbReference type="EMBL" id="CAJNOK010014265">
    <property type="protein sequence ID" value="CAF1201160.1"/>
    <property type="molecule type" value="Genomic_DNA"/>
</dbReference>
<dbReference type="InterPro" id="IPR007527">
    <property type="entry name" value="Znf_SWIM"/>
</dbReference>
<dbReference type="Proteomes" id="UP000682733">
    <property type="component" value="Unassembled WGS sequence"/>
</dbReference>
<evidence type="ECO:0000259" key="4">
    <source>
        <dbReference type="PROSITE" id="PS50966"/>
    </source>
</evidence>
<dbReference type="AlphaFoldDB" id="A0A8S2EPK7"/>
<keyword evidence="1" id="KW-0862">Zinc</keyword>
<comment type="caution">
    <text evidence="5">The sequence shown here is derived from an EMBL/GenBank/DDBJ whole genome shotgun (WGS) entry which is preliminary data.</text>
</comment>
<evidence type="ECO:0000313" key="5">
    <source>
        <dbReference type="EMBL" id="CAF1201160.1"/>
    </source>
</evidence>
<evidence type="ECO:0000256" key="3">
    <source>
        <dbReference type="SAM" id="SignalP"/>
    </source>
</evidence>
<reference evidence="5" key="1">
    <citation type="submission" date="2021-02" db="EMBL/GenBank/DDBJ databases">
        <authorList>
            <person name="Nowell W R."/>
        </authorList>
    </citation>
    <scope>NUCLEOTIDE SEQUENCE</scope>
</reference>
<gene>
    <name evidence="5" type="ORF">OVA965_LOCUS23992</name>
    <name evidence="6" type="ORF">TMI583_LOCUS24712</name>
</gene>
<evidence type="ECO:0000256" key="1">
    <source>
        <dbReference type="PROSITE-ProRule" id="PRU00325"/>
    </source>
</evidence>
<evidence type="ECO:0000313" key="6">
    <source>
        <dbReference type="EMBL" id="CAF4011057.1"/>
    </source>
</evidence>
<dbReference type="GO" id="GO:0008270">
    <property type="term" value="F:zinc ion binding"/>
    <property type="evidence" value="ECO:0007669"/>
    <property type="project" value="UniProtKB-KW"/>
</dbReference>